<dbReference type="InterPro" id="IPR035906">
    <property type="entry name" value="MetI-like_sf"/>
</dbReference>
<sequence length="575" mass="63129">MLSSKIQRPIVRLVFYSLLCFVFVAPVLRLCVMSFHGADGYSLANFITLFHDQRTWEAIKNTLIISIASTIMAAFVGSFLAFVSAYTNIRHKKLLELLVLMPFIIPSYIVTLSWSGLLLKQGHINTFVTSLGLAPLDLYSLTGIWVVLGFINIPVVYLSVVHMLRKIPAEMEWASRACGFTIWQTIWRIDLREVWPAIASGSLLAFLAAIDNFAVPAFLGISSGIPVLSTYIYEKAISFGPDAFPMAAALSVLLSCIAIGGTLLESCFVHSRSAMESIKEDFQPRIILNGSRRKILEWGVTGLLSLLNFVPLADMILNAFLKNYGLAVTYSNISLRNFSFVFTNTGVLTAVRNSLILALVTCLVCIVIGTVLAFRQVRCHSLAAAIAEKCAALTYALPGIVLALAMIFQWTEPLPGVRPQLYGTIYILLFAYITRYLILQIKSSKTALNAINPELEDAVRASGGSMLSVWRYVLVPLLMRPVLSGSFLIFGLSLTELTLSSILASAGTKTIGLTIFSFQQAGDYSLSAAMSTVVVLLLLGGYMLAWATSLKKKEKNVYELASRTHKTEIRQHASA</sequence>
<feature type="transmembrane region" description="Helical" evidence="8">
    <location>
        <begin position="295"/>
        <end position="321"/>
    </location>
</feature>
<dbReference type="RefSeq" id="WP_257536512.1">
    <property type="nucleotide sequence ID" value="NZ_CP011940.1"/>
</dbReference>
<evidence type="ECO:0000313" key="10">
    <source>
        <dbReference type="EMBL" id="MFG6271715.1"/>
    </source>
</evidence>
<feature type="transmembrane region" description="Helical" evidence="8">
    <location>
        <begin position="63"/>
        <end position="85"/>
    </location>
</feature>
<evidence type="ECO:0000256" key="6">
    <source>
        <dbReference type="ARBA" id="ARBA00022989"/>
    </source>
</evidence>
<dbReference type="PANTHER" id="PTHR43357:SF3">
    <property type="entry name" value="FE(3+)-TRANSPORT SYSTEM PERMEASE PROTEIN FBPB 2"/>
    <property type="match status" value="1"/>
</dbReference>
<feature type="transmembrane region" description="Helical" evidence="8">
    <location>
        <begin position="482"/>
        <end position="504"/>
    </location>
</feature>
<keyword evidence="11" id="KW-1185">Reference proteome</keyword>
<comment type="caution">
    <text evidence="10">The sequence shown here is derived from an EMBL/GenBank/DDBJ whole genome shotgun (WGS) entry which is preliminary data.</text>
</comment>
<dbReference type="PANTHER" id="PTHR43357">
    <property type="entry name" value="INNER MEMBRANE ABC TRANSPORTER PERMEASE PROTEIN YDCV"/>
    <property type="match status" value="1"/>
</dbReference>
<evidence type="ECO:0000256" key="3">
    <source>
        <dbReference type="ARBA" id="ARBA00022475"/>
    </source>
</evidence>
<dbReference type="SUPFAM" id="SSF161098">
    <property type="entry name" value="MetI-like"/>
    <property type="match status" value="2"/>
</dbReference>
<feature type="transmembrane region" description="Helical" evidence="8">
    <location>
        <begin position="138"/>
        <end position="161"/>
    </location>
</feature>
<name>A0ABW7DK16_9FIRM</name>
<dbReference type="Gene3D" id="1.10.3720.10">
    <property type="entry name" value="MetI-like"/>
    <property type="match status" value="2"/>
</dbReference>
<evidence type="ECO:0000256" key="5">
    <source>
        <dbReference type="ARBA" id="ARBA00022692"/>
    </source>
</evidence>
<keyword evidence="6 8" id="KW-1133">Transmembrane helix</keyword>
<feature type="transmembrane region" description="Helical" evidence="8">
    <location>
        <begin position="243"/>
        <end position="264"/>
    </location>
</feature>
<dbReference type="Pfam" id="PF00528">
    <property type="entry name" value="BPD_transp_1"/>
    <property type="match status" value="2"/>
</dbReference>
<dbReference type="CDD" id="cd06261">
    <property type="entry name" value="TM_PBP2"/>
    <property type="match status" value="2"/>
</dbReference>
<keyword evidence="7 8" id="KW-0472">Membrane</keyword>
<dbReference type="PROSITE" id="PS50928">
    <property type="entry name" value="ABC_TM1"/>
    <property type="match status" value="2"/>
</dbReference>
<dbReference type="InterPro" id="IPR000515">
    <property type="entry name" value="MetI-like"/>
</dbReference>
<feature type="domain" description="ABC transmembrane type-1" evidence="9">
    <location>
        <begin position="351"/>
        <end position="545"/>
    </location>
</feature>
<comment type="similarity">
    <text evidence="8">Belongs to the binding-protein-dependent transport system permease family.</text>
</comment>
<feature type="transmembrane region" description="Helical" evidence="8">
    <location>
        <begin position="97"/>
        <end position="118"/>
    </location>
</feature>
<accession>A0ABW7DK16</accession>
<reference evidence="10 11" key="1">
    <citation type="submission" date="2024-10" db="EMBL/GenBank/DDBJ databases">
        <authorList>
            <person name="Sang B.-I."/>
            <person name="Prabhaharan D."/>
        </authorList>
    </citation>
    <scope>NUCLEOTIDE SEQUENCE [LARGE SCALE GENOMIC DNA]</scope>
    <source>
        <strain evidence="10 11">MH</strain>
    </source>
</reference>
<protein>
    <submittedName>
        <fullName evidence="10">ABC transporter permease</fullName>
    </submittedName>
</protein>
<evidence type="ECO:0000256" key="1">
    <source>
        <dbReference type="ARBA" id="ARBA00004429"/>
    </source>
</evidence>
<evidence type="ECO:0000256" key="4">
    <source>
        <dbReference type="ARBA" id="ARBA00022519"/>
    </source>
</evidence>
<evidence type="ECO:0000313" key="11">
    <source>
        <dbReference type="Proteomes" id="UP001605989"/>
    </source>
</evidence>
<evidence type="ECO:0000256" key="8">
    <source>
        <dbReference type="RuleBase" id="RU363032"/>
    </source>
</evidence>
<feature type="transmembrane region" description="Helical" evidence="8">
    <location>
        <begin position="524"/>
        <end position="545"/>
    </location>
</feature>
<evidence type="ECO:0000256" key="2">
    <source>
        <dbReference type="ARBA" id="ARBA00022448"/>
    </source>
</evidence>
<proteinExistence type="inferred from homology"/>
<gene>
    <name evidence="10" type="ORF">ACGTZG_00750</name>
</gene>
<comment type="subcellular location">
    <subcellularLocation>
        <location evidence="1">Cell inner membrane</location>
        <topology evidence="1">Multi-pass membrane protein</topology>
    </subcellularLocation>
    <subcellularLocation>
        <location evidence="8">Cell membrane</location>
        <topology evidence="8">Multi-pass membrane protein</topology>
    </subcellularLocation>
</comment>
<feature type="transmembrane region" description="Helical" evidence="8">
    <location>
        <begin position="355"/>
        <end position="374"/>
    </location>
</feature>
<keyword evidence="2 8" id="KW-0813">Transport</keyword>
<dbReference type="Proteomes" id="UP001605989">
    <property type="component" value="Unassembled WGS sequence"/>
</dbReference>
<feature type="domain" description="ABC transmembrane type-1" evidence="9">
    <location>
        <begin position="59"/>
        <end position="265"/>
    </location>
</feature>
<feature type="transmembrane region" description="Helical" evidence="8">
    <location>
        <begin position="420"/>
        <end position="438"/>
    </location>
</feature>
<evidence type="ECO:0000259" key="9">
    <source>
        <dbReference type="PROSITE" id="PS50928"/>
    </source>
</evidence>
<organism evidence="10 11">
    <name type="scientific">Megasphaera hexanoica</name>
    <dbReference type="NCBI Taxonomy" id="1675036"/>
    <lineage>
        <taxon>Bacteria</taxon>
        <taxon>Bacillati</taxon>
        <taxon>Bacillota</taxon>
        <taxon>Negativicutes</taxon>
        <taxon>Veillonellales</taxon>
        <taxon>Veillonellaceae</taxon>
        <taxon>Megasphaera</taxon>
    </lineage>
</organism>
<keyword evidence="4" id="KW-0997">Cell inner membrane</keyword>
<keyword evidence="3" id="KW-1003">Cell membrane</keyword>
<keyword evidence="5 8" id="KW-0812">Transmembrane</keyword>
<feature type="transmembrane region" description="Helical" evidence="8">
    <location>
        <begin position="386"/>
        <end position="408"/>
    </location>
</feature>
<evidence type="ECO:0000256" key="7">
    <source>
        <dbReference type="ARBA" id="ARBA00023136"/>
    </source>
</evidence>
<dbReference type="EMBL" id="JBIEKR010000001">
    <property type="protein sequence ID" value="MFG6271715.1"/>
    <property type="molecule type" value="Genomic_DNA"/>
</dbReference>